<feature type="chain" id="PRO_5046745837" evidence="5">
    <location>
        <begin position="30"/>
        <end position="356"/>
    </location>
</feature>
<reference evidence="7 8" key="1">
    <citation type="submission" date="2023-07" db="EMBL/GenBank/DDBJ databases">
        <title>Sorghum-associated microbial communities from plants grown in Nebraska, USA.</title>
        <authorList>
            <person name="Schachtman D."/>
        </authorList>
    </citation>
    <scope>NUCLEOTIDE SEQUENCE [LARGE SCALE GENOMIC DNA]</scope>
    <source>
        <strain evidence="7 8">BE107</strain>
    </source>
</reference>
<dbReference type="InterPro" id="IPR018087">
    <property type="entry name" value="Glyco_hydro_5_CS"/>
</dbReference>
<dbReference type="PANTHER" id="PTHR34142:SF1">
    <property type="entry name" value="GLYCOSIDE HYDROLASE FAMILY 5 DOMAIN-CONTAINING PROTEIN"/>
    <property type="match status" value="1"/>
</dbReference>
<evidence type="ECO:0000313" key="8">
    <source>
        <dbReference type="Proteomes" id="UP001254759"/>
    </source>
</evidence>
<evidence type="ECO:0000256" key="4">
    <source>
        <dbReference type="SAM" id="MobiDB-lite"/>
    </source>
</evidence>
<dbReference type="EMBL" id="JAVDTT010000002">
    <property type="protein sequence ID" value="MDR6841726.1"/>
    <property type="molecule type" value="Genomic_DNA"/>
</dbReference>
<comment type="similarity">
    <text evidence="3">Belongs to the glycosyl hydrolase 5 (cellulase A) family.</text>
</comment>
<sequence>MRLHALPYCRTALAACLVLLSASLSPVSAQTTRVLEHTGLKLAGVNLAGAEFNSSKKPGVLYKDYTYPSESDYAYYASKGMNVIRLPFLWERLQPQASGALDSEQLSLLRTVVTRAKAQNLRVVLDVHNYAKYNGKRIGTPETPVAVFSDFWSKLAAEFKDDDAVIFGLMNEPNGIDANEWAAAAQAGLNAIRATGARNLVLVPGTAYSGAHSWSSTGYGGTSNGEALLAITDPADRVAFEAHQYLDSDYSGTSGQCQSEQIGAQKLQVFTDWLRRHNKRGFLGEFAAGSDPVCLAALDSMLEHIHANADVWLGWTYWAGGAWWKPDYPFNVQPDKEGNEKPQMTVLSKRAHQVTD</sequence>
<dbReference type="Proteomes" id="UP001254759">
    <property type="component" value="Unassembled WGS sequence"/>
</dbReference>
<evidence type="ECO:0000259" key="6">
    <source>
        <dbReference type="Pfam" id="PF00150"/>
    </source>
</evidence>
<organism evidence="7 8">
    <name type="scientific">Pseudoxanthomonas sacheonensis</name>
    <dbReference type="NCBI Taxonomy" id="443615"/>
    <lineage>
        <taxon>Bacteria</taxon>
        <taxon>Pseudomonadati</taxon>
        <taxon>Pseudomonadota</taxon>
        <taxon>Gammaproteobacteria</taxon>
        <taxon>Lysobacterales</taxon>
        <taxon>Lysobacteraceae</taxon>
        <taxon>Pseudoxanthomonas</taxon>
    </lineage>
</organism>
<dbReference type="InterPro" id="IPR017853">
    <property type="entry name" value="GH"/>
</dbReference>
<dbReference type="InterPro" id="IPR001547">
    <property type="entry name" value="Glyco_hydro_5"/>
</dbReference>
<evidence type="ECO:0000256" key="5">
    <source>
        <dbReference type="SAM" id="SignalP"/>
    </source>
</evidence>
<dbReference type="PROSITE" id="PS00659">
    <property type="entry name" value="GLYCOSYL_HYDROL_F5"/>
    <property type="match status" value="1"/>
</dbReference>
<dbReference type="Gene3D" id="3.20.20.80">
    <property type="entry name" value="Glycosidases"/>
    <property type="match status" value="1"/>
</dbReference>
<keyword evidence="8" id="KW-1185">Reference proteome</keyword>
<feature type="domain" description="Glycoside hydrolase family 5" evidence="6">
    <location>
        <begin position="46"/>
        <end position="319"/>
    </location>
</feature>
<comment type="caution">
    <text evidence="7">The sequence shown here is derived from an EMBL/GenBank/DDBJ whole genome shotgun (WGS) entry which is preliminary data.</text>
</comment>
<name>A0ABU1RSG1_9GAMM</name>
<keyword evidence="1 3" id="KW-0378">Hydrolase</keyword>
<evidence type="ECO:0000256" key="1">
    <source>
        <dbReference type="ARBA" id="ARBA00022801"/>
    </source>
</evidence>
<dbReference type="EC" id="3.2.1.4" evidence="7"/>
<dbReference type="PANTHER" id="PTHR34142">
    <property type="entry name" value="ENDO-BETA-1,4-GLUCANASE A"/>
    <property type="match status" value="1"/>
</dbReference>
<dbReference type="SUPFAM" id="SSF51445">
    <property type="entry name" value="(Trans)glycosidases"/>
    <property type="match status" value="1"/>
</dbReference>
<feature type="signal peptide" evidence="5">
    <location>
        <begin position="1"/>
        <end position="29"/>
    </location>
</feature>
<dbReference type="Pfam" id="PF00150">
    <property type="entry name" value="Cellulase"/>
    <property type="match status" value="1"/>
</dbReference>
<keyword evidence="2 3" id="KW-0326">Glycosidase</keyword>
<evidence type="ECO:0000256" key="2">
    <source>
        <dbReference type="ARBA" id="ARBA00023295"/>
    </source>
</evidence>
<dbReference type="RefSeq" id="WP_310092778.1">
    <property type="nucleotide sequence ID" value="NZ_JAVDTT010000002.1"/>
</dbReference>
<protein>
    <submittedName>
        <fullName evidence="7">Endoglucanase</fullName>
        <ecNumber evidence="7">3.2.1.4</ecNumber>
    </submittedName>
</protein>
<feature type="region of interest" description="Disordered" evidence="4">
    <location>
        <begin position="334"/>
        <end position="356"/>
    </location>
</feature>
<accession>A0ABU1RSG1</accession>
<gene>
    <name evidence="7" type="ORF">J2W94_002011</name>
</gene>
<dbReference type="GO" id="GO:0008810">
    <property type="term" value="F:cellulase activity"/>
    <property type="evidence" value="ECO:0007669"/>
    <property type="project" value="UniProtKB-EC"/>
</dbReference>
<keyword evidence="5" id="KW-0732">Signal</keyword>
<evidence type="ECO:0000256" key="3">
    <source>
        <dbReference type="RuleBase" id="RU361153"/>
    </source>
</evidence>
<evidence type="ECO:0000313" key="7">
    <source>
        <dbReference type="EMBL" id="MDR6841726.1"/>
    </source>
</evidence>
<proteinExistence type="inferred from homology"/>